<evidence type="ECO:0000313" key="8">
    <source>
        <dbReference type="Proteomes" id="UP001139485"/>
    </source>
</evidence>
<comment type="similarity">
    <text evidence="1 4">Belongs to the N(4)/N(6)-methyltransferase family.</text>
</comment>
<dbReference type="GO" id="GO:0003677">
    <property type="term" value="F:DNA binding"/>
    <property type="evidence" value="ECO:0007669"/>
    <property type="project" value="InterPro"/>
</dbReference>
<feature type="compositionally biased region" description="Basic and acidic residues" evidence="5">
    <location>
        <begin position="271"/>
        <end position="284"/>
    </location>
</feature>
<dbReference type="InterPro" id="IPR001091">
    <property type="entry name" value="RM_Methyltransferase"/>
</dbReference>
<gene>
    <name evidence="7" type="ORF">M8330_09395</name>
</gene>
<organism evidence="7 8">
    <name type="scientific">Nocardioides bruguierae</name>
    <dbReference type="NCBI Taxonomy" id="2945102"/>
    <lineage>
        <taxon>Bacteria</taxon>
        <taxon>Bacillati</taxon>
        <taxon>Actinomycetota</taxon>
        <taxon>Actinomycetes</taxon>
        <taxon>Propionibacteriales</taxon>
        <taxon>Nocardioidaceae</taxon>
        <taxon>Nocardioides</taxon>
    </lineage>
</organism>
<dbReference type="PROSITE" id="PS00092">
    <property type="entry name" value="N6_MTASE"/>
    <property type="match status" value="1"/>
</dbReference>
<evidence type="ECO:0000256" key="4">
    <source>
        <dbReference type="RuleBase" id="RU362026"/>
    </source>
</evidence>
<evidence type="ECO:0000313" key="7">
    <source>
        <dbReference type="EMBL" id="MCM0620508.1"/>
    </source>
</evidence>
<dbReference type="GO" id="GO:0032259">
    <property type="term" value="P:methylation"/>
    <property type="evidence" value="ECO:0007669"/>
    <property type="project" value="UniProtKB-KW"/>
</dbReference>
<name>A0A9X2D771_9ACTN</name>
<keyword evidence="3" id="KW-0808">Transferase</keyword>
<dbReference type="CDD" id="cd02440">
    <property type="entry name" value="AdoMet_MTases"/>
    <property type="match status" value="1"/>
</dbReference>
<dbReference type="PRINTS" id="PR00508">
    <property type="entry name" value="S21N4MTFRASE"/>
</dbReference>
<accession>A0A9X2D771</accession>
<dbReference type="RefSeq" id="WP_250827106.1">
    <property type="nucleotide sequence ID" value="NZ_JAMOIL010000010.1"/>
</dbReference>
<evidence type="ECO:0000256" key="1">
    <source>
        <dbReference type="ARBA" id="ARBA00006594"/>
    </source>
</evidence>
<protein>
    <recommendedName>
        <fullName evidence="4">Methyltransferase</fullName>
        <ecNumber evidence="4">2.1.1.-</ecNumber>
    </recommendedName>
</protein>
<dbReference type="Gene3D" id="3.40.50.150">
    <property type="entry name" value="Vaccinia Virus protein VP39"/>
    <property type="match status" value="1"/>
</dbReference>
<dbReference type="InterPro" id="IPR029063">
    <property type="entry name" value="SAM-dependent_MTases_sf"/>
</dbReference>
<comment type="caution">
    <text evidence="7">The sequence shown here is derived from an EMBL/GenBank/DDBJ whole genome shotgun (WGS) entry which is preliminary data.</text>
</comment>
<dbReference type="AlphaFoldDB" id="A0A9X2D771"/>
<keyword evidence="2" id="KW-0489">Methyltransferase</keyword>
<reference evidence="7" key="1">
    <citation type="submission" date="2022-05" db="EMBL/GenBank/DDBJ databases">
        <authorList>
            <person name="Tuo L."/>
        </authorList>
    </citation>
    <scope>NUCLEOTIDE SEQUENCE</scope>
    <source>
        <strain evidence="7">BSK12Z-4</strain>
    </source>
</reference>
<dbReference type="Proteomes" id="UP001139485">
    <property type="component" value="Unassembled WGS sequence"/>
</dbReference>
<sequence>MSGPTRGETRAVLTTDLGTLHQGDCLAWLPTVADASVDVVFADPPFNLDKDYGAGVTDRLDDADYLAWCEQWLRECARVLKPGGALWLYHVPRWNIELGHVLNTLGLTFRHWVAVDLKMSLPIQGRLYPSHYSLLYYTRGKPARFERPRLPVETCRHCGGDVKDYGGHRDKIHPDGINLSDVWTDITPVRHRGTKNRGANQLSERLLERVLTISSEPGDLVLDPFGGSGTTFAVAERMHRHWAGVELGDVEPIVRRLTGQETAYEPPGRGDAGKGVRSADVDGP</sequence>
<proteinExistence type="inferred from homology"/>
<keyword evidence="8" id="KW-1185">Reference proteome</keyword>
<dbReference type="EMBL" id="JAMOIL010000010">
    <property type="protein sequence ID" value="MCM0620508.1"/>
    <property type="molecule type" value="Genomic_DNA"/>
</dbReference>
<evidence type="ECO:0000256" key="3">
    <source>
        <dbReference type="ARBA" id="ARBA00022679"/>
    </source>
</evidence>
<feature type="domain" description="DNA methylase N-4/N-6" evidence="6">
    <location>
        <begin position="37"/>
        <end position="247"/>
    </location>
</feature>
<evidence type="ECO:0000256" key="2">
    <source>
        <dbReference type="ARBA" id="ARBA00022603"/>
    </source>
</evidence>
<dbReference type="InterPro" id="IPR002941">
    <property type="entry name" value="DNA_methylase_N4/N6"/>
</dbReference>
<dbReference type="SUPFAM" id="SSF53335">
    <property type="entry name" value="S-adenosyl-L-methionine-dependent methyltransferases"/>
    <property type="match status" value="1"/>
</dbReference>
<evidence type="ECO:0000256" key="5">
    <source>
        <dbReference type="SAM" id="MobiDB-lite"/>
    </source>
</evidence>
<feature type="region of interest" description="Disordered" evidence="5">
    <location>
        <begin position="259"/>
        <end position="284"/>
    </location>
</feature>
<dbReference type="GO" id="GO:0008170">
    <property type="term" value="F:N-methyltransferase activity"/>
    <property type="evidence" value="ECO:0007669"/>
    <property type="project" value="InterPro"/>
</dbReference>
<dbReference type="InterPro" id="IPR002052">
    <property type="entry name" value="DNA_methylase_N6_adenine_CS"/>
</dbReference>
<dbReference type="EC" id="2.1.1.-" evidence="4"/>
<dbReference type="Pfam" id="PF01555">
    <property type="entry name" value="N6_N4_Mtase"/>
    <property type="match status" value="1"/>
</dbReference>
<evidence type="ECO:0000259" key="6">
    <source>
        <dbReference type="Pfam" id="PF01555"/>
    </source>
</evidence>